<dbReference type="InterPro" id="IPR001958">
    <property type="entry name" value="Tet-R_TetA/multi-R_MdtG-like"/>
</dbReference>
<comment type="subcellular location">
    <subcellularLocation>
        <location evidence="1">Cell membrane</location>
        <topology evidence="1">Multi-pass membrane protein</topology>
    </subcellularLocation>
</comment>
<keyword evidence="3" id="KW-1003">Cell membrane</keyword>
<evidence type="ECO:0000259" key="8">
    <source>
        <dbReference type="PROSITE" id="PS50850"/>
    </source>
</evidence>
<feature type="transmembrane region" description="Helical" evidence="7">
    <location>
        <begin position="267"/>
        <end position="285"/>
    </location>
</feature>
<protein>
    <submittedName>
        <fullName evidence="9">MFS transporter</fullName>
    </submittedName>
</protein>
<evidence type="ECO:0000313" key="9">
    <source>
        <dbReference type="EMBL" id="UOR11776.1"/>
    </source>
</evidence>
<evidence type="ECO:0000256" key="4">
    <source>
        <dbReference type="ARBA" id="ARBA00022692"/>
    </source>
</evidence>
<keyword evidence="5 7" id="KW-1133">Transmembrane helix</keyword>
<keyword evidence="4 7" id="KW-0812">Transmembrane</keyword>
<dbReference type="PRINTS" id="PR01035">
    <property type="entry name" value="TCRTETA"/>
</dbReference>
<keyword evidence="2" id="KW-0813">Transport</keyword>
<evidence type="ECO:0000256" key="3">
    <source>
        <dbReference type="ARBA" id="ARBA00022475"/>
    </source>
</evidence>
<feature type="transmembrane region" description="Helical" evidence="7">
    <location>
        <begin position="99"/>
        <end position="120"/>
    </location>
</feature>
<dbReference type="InterPro" id="IPR050189">
    <property type="entry name" value="MFS_Efflux_Transporters"/>
</dbReference>
<dbReference type="CDD" id="cd17324">
    <property type="entry name" value="MFS_NepI_like"/>
    <property type="match status" value="1"/>
</dbReference>
<dbReference type="EMBL" id="CP095075">
    <property type="protein sequence ID" value="UOR11776.1"/>
    <property type="molecule type" value="Genomic_DNA"/>
</dbReference>
<feature type="transmembrane region" description="Helical" evidence="7">
    <location>
        <begin position="234"/>
        <end position="255"/>
    </location>
</feature>
<evidence type="ECO:0000313" key="10">
    <source>
        <dbReference type="Proteomes" id="UP000830326"/>
    </source>
</evidence>
<feature type="transmembrane region" description="Helical" evidence="7">
    <location>
        <begin position="354"/>
        <end position="375"/>
    </location>
</feature>
<gene>
    <name evidence="9" type="ORF">MUO15_19805</name>
</gene>
<accession>A0ABY4HB51</accession>
<keyword evidence="6 7" id="KW-0472">Membrane</keyword>
<dbReference type="Gene3D" id="1.20.1250.20">
    <property type="entry name" value="MFS general substrate transporter like domains"/>
    <property type="match status" value="2"/>
</dbReference>
<feature type="transmembrane region" description="Helical" evidence="7">
    <location>
        <begin position="7"/>
        <end position="30"/>
    </location>
</feature>
<dbReference type="RefSeq" id="WP_245032071.1">
    <property type="nucleotide sequence ID" value="NZ_CP095075.1"/>
</dbReference>
<evidence type="ECO:0000256" key="7">
    <source>
        <dbReference type="SAM" id="Phobius"/>
    </source>
</evidence>
<dbReference type="InterPro" id="IPR011701">
    <property type="entry name" value="MFS"/>
</dbReference>
<dbReference type="PANTHER" id="PTHR43124">
    <property type="entry name" value="PURINE EFFLUX PUMP PBUE"/>
    <property type="match status" value="1"/>
</dbReference>
<keyword evidence="10" id="KW-1185">Reference proteome</keyword>
<dbReference type="Pfam" id="PF07690">
    <property type="entry name" value="MFS_1"/>
    <property type="match status" value="1"/>
</dbReference>
<feature type="domain" description="Major facilitator superfamily (MFS) profile" evidence="8">
    <location>
        <begin position="4"/>
        <end position="379"/>
    </location>
</feature>
<dbReference type="Proteomes" id="UP000830326">
    <property type="component" value="Chromosome"/>
</dbReference>
<feature type="transmembrane region" description="Helical" evidence="7">
    <location>
        <begin position="132"/>
        <end position="154"/>
    </location>
</feature>
<feature type="transmembrane region" description="Helical" evidence="7">
    <location>
        <begin position="70"/>
        <end position="87"/>
    </location>
</feature>
<dbReference type="InterPro" id="IPR036259">
    <property type="entry name" value="MFS_trans_sf"/>
</dbReference>
<dbReference type="PANTHER" id="PTHR43124:SF10">
    <property type="entry name" value="PURINE EFFLUX PUMP PBUE"/>
    <property type="match status" value="1"/>
</dbReference>
<evidence type="ECO:0000256" key="6">
    <source>
        <dbReference type="ARBA" id="ARBA00023136"/>
    </source>
</evidence>
<evidence type="ECO:0000256" key="5">
    <source>
        <dbReference type="ARBA" id="ARBA00022989"/>
    </source>
</evidence>
<name>A0ABY4HB51_9BACI</name>
<dbReference type="InterPro" id="IPR020846">
    <property type="entry name" value="MFS_dom"/>
</dbReference>
<sequence>MDKKVYMLAIVSFVVGTVELIIGGTLDLIATDLGVTLGQAGLLITVFSLVFAIASPILLTATAKYERKSLTLVFLLIFFLGNMLAFWSPNYAVIMLARVISAASGSLLVVLGVTIASTIVKKEYRARAIGTIFMGISGSLVLGVPIGLTIGNAFGWRAPFLFIAILTLLSMAGVAIFLGKIEPKPVIPLREQMRTLKDNKIFTAQLTSFLFLTGHLTLYAYLTPFLKSTMDLNAAWVSIVYLIFGVAAVLGGGIGGIISDKWGAERSIIGIITVFAVAIFMIPFVTFSLPLFLVVMVVWSMLSWAITPAQQSYLIHSAPETSEIQQSLNNSALHFGIALGSTVGAFVIEQASVTHNASVGGLFVILALGTAYFSITRNNKVHVSQKSVHTS</sequence>
<feature type="transmembrane region" description="Helical" evidence="7">
    <location>
        <begin position="201"/>
        <end position="222"/>
    </location>
</feature>
<feature type="transmembrane region" description="Helical" evidence="7">
    <location>
        <begin position="42"/>
        <end position="63"/>
    </location>
</feature>
<dbReference type="PROSITE" id="PS50850">
    <property type="entry name" value="MFS"/>
    <property type="match status" value="1"/>
</dbReference>
<feature type="transmembrane region" description="Helical" evidence="7">
    <location>
        <begin position="160"/>
        <end position="181"/>
    </location>
</feature>
<reference evidence="9" key="1">
    <citation type="submission" date="2022-04" db="EMBL/GenBank/DDBJ databases">
        <title>Halobacillus sp. isolated from saltern.</title>
        <authorList>
            <person name="Won M."/>
            <person name="Lee C.-M."/>
            <person name="Woen H.-Y."/>
            <person name="Kwon S.-W."/>
        </authorList>
    </citation>
    <scope>NUCLEOTIDE SEQUENCE</scope>
    <source>
        <strain evidence="9">SSHM10-5</strain>
    </source>
</reference>
<organism evidence="9 10">
    <name type="scientific">Halobacillus amylolyticus</name>
    <dbReference type="NCBI Taxonomy" id="2932259"/>
    <lineage>
        <taxon>Bacteria</taxon>
        <taxon>Bacillati</taxon>
        <taxon>Bacillota</taxon>
        <taxon>Bacilli</taxon>
        <taxon>Bacillales</taxon>
        <taxon>Bacillaceae</taxon>
        <taxon>Halobacillus</taxon>
    </lineage>
</organism>
<evidence type="ECO:0000256" key="2">
    <source>
        <dbReference type="ARBA" id="ARBA00022448"/>
    </source>
</evidence>
<evidence type="ECO:0000256" key="1">
    <source>
        <dbReference type="ARBA" id="ARBA00004651"/>
    </source>
</evidence>
<proteinExistence type="predicted"/>
<dbReference type="SUPFAM" id="SSF103473">
    <property type="entry name" value="MFS general substrate transporter"/>
    <property type="match status" value="1"/>
</dbReference>